<keyword evidence="3 6" id="KW-0285">Flavoprotein</keyword>
<evidence type="ECO:0000256" key="4">
    <source>
        <dbReference type="ARBA" id="ARBA00022827"/>
    </source>
</evidence>
<gene>
    <name evidence="10" type="ORF">ACFR9U_08350</name>
</gene>
<dbReference type="Proteomes" id="UP001597119">
    <property type="component" value="Unassembled WGS sequence"/>
</dbReference>
<dbReference type="Gene3D" id="1.10.540.10">
    <property type="entry name" value="Acyl-CoA dehydrogenase/oxidase, N-terminal domain"/>
    <property type="match status" value="1"/>
</dbReference>
<dbReference type="SUPFAM" id="SSF47203">
    <property type="entry name" value="Acyl-CoA dehydrogenase C-terminal domain-like"/>
    <property type="match status" value="1"/>
</dbReference>
<comment type="similarity">
    <text evidence="2 6">Belongs to the acyl-CoA dehydrogenase family.</text>
</comment>
<evidence type="ECO:0000256" key="1">
    <source>
        <dbReference type="ARBA" id="ARBA00001974"/>
    </source>
</evidence>
<evidence type="ECO:0000313" key="11">
    <source>
        <dbReference type="Proteomes" id="UP001597119"/>
    </source>
</evidence>
<dbReference type="Gene3D" id="2.40.110.10">
    <property type="entry name" value="Butyryl-CoA Dehydrogenase, subunit A, domain 2"/>
    <property type="match status" value="1"/>
</dbReference>
<feature type="domain" description="Acyl-CoA dehydrogenase/oxidase N-terminal" evidence="9">
    <location>
        <begin position="4"/>
        <end position="114"/>
    </location>
</feature>
<proteinExistence type="inferred from homology"/>
<dbReference type="InterPro" id="IPR037069">
    <property type="entry name" value="AcylCoA_DH/ox_N_sf"/>
</dbReference>
<dbReference type="InterPro" id="IPR009075">
    <property type="entry name" value="AcylCo_DH/oxidase_C"/>
</dbReference>
<dbReference type="AlphaFoldDB" id="A0ABD6CCP3"/>
<dbReference type="PROSITE" id="PS00073">
    <property type="entry name" value="ACYL_COA_DH_2"/>
    <property type="match status" value="1"/>
</dbReference>
<dbReference type="EC" id="1.-.-.-" evidence="10"/>
<reference evidence="10 11" key="1">
    <citation type="journal article" date="2019" name="Int. J. Syst. Evol. Microbiol.">
        <title>The Global Catalogue of Microorganisms (GCM) 10K type strain sequencing project: providing services to taxonomists for standard genome sequencing and annotation.</title>
        <authorList>
            <consortium name="The Broad Institute Genomics Platform"/>
            <consortium name="The Broad Institute Genome Sequencing Center for Infectious Disease"/>
            <person name="Wu L."/>
            <person name="Ma J."/>
        </authorList>
    </citation>
    <scope>NUCLEOTIDE SEQUENCE [LARGE SCALE GENOMIC DNA]</scope>
    <source>
        <strain evidence="10 11">CGMCC 1.12125</strain>
    </source>
</reference>
<evidence type="ECO:0000259" key="9">
    <source>
        <dbReference type="Pfam" id="PF02771"/>
    </source>
</evidence>
<feature type="domain" description="Acyl-CoA dehydrogenase/oxidase C-terminal" evidence="7">
    <location>
        <begin position="252"/>
        <end position="394"/>
    </location>
</feature>
<dbReference type="CDD" id="cd00567">
    <property type="entry name" value="ACAD"/>
    <property type="match status" value="1"/>
</dbReference>
<organism evidence="10 11">
    <name type="scientific">Halorientalis brevis</name>
    <dbReference type="NCBI Taxonomy" id="1126241"/>
    <lineage>
        <taxon>Archaea</taxon>
        <taxon>Methanobacteriati</taxon>
        <taxon>Methanobacteriota</taxon>
        <taxon>Stenosarchaea group</taxon>
        <taxon>Halobacteria</taxon>
        <taxon>Halobacteriales</taxon>
        <taxon>Haloarculaceae</taxon>
        <taxon>Halorientalis</taxon>
    </lineage>
</organism>
<dbReference type="PANTHER" id="PTHR43884">
    <property type="entry name" value="ACYL-COA DEHYDROGENASE"/>
    <property type="match status" value="1"/>
</dbReference>
<evidence type="ECO:0000313" key="10">
    <source>
        <dbReference type="EMBL" id="MFD1586992.1"/>
    </source>
</evidence>
<protein>
    <submittedName>
        <fullName evidence="10">Acyl-CoA dehydrogenase family protein</fullName>
        <ecNumber evidence="10">1.-.-.-</ecNumber>
    </submittedName>
</protein>
<evidence type="ECO:0000256" key="5">
    <source>
        <dbReference type="ARBA" id="ARBA00023002"/>
    </source>
</evidence>
<evidence type="ECO:0000256" key="3">
    <source>
        <dbReference type="ARBA" id="ARBA00022630"/>
    </source>
</evidence>
<dbReference type="InterPro" id="IPR009100">
    <property type="entry name" value="AcylCoA_DH/oxidase_NM_dom_sf"/>
</dbReference>
<dbReference type="InterPro" id="IPR046373">
    <property type="entry name" value="Acyl-CoA_Oxase/DH_mid-dom_sf"/>
</dbReference>
<name>A0ABD6CCP3_9EURY</name>
<dbReference type="RefSeq" id="WP_247375555.1">
    <property type="nucleotide sequence ID" value="NZ_JALLGV010000001.1"/>
</dbReference>
<accession>A0ABD6CCP3</accession>
<dbReference type="Pfam" id="PF00441">
    <property type="entry name" value="Acyl-CoA_dh_1"/>
    <property type="match status" value="1"/>
</dbReference>
<evidence type="ECO:0000256" key="2">
    <source>
        <dbReference type="ARBA" id="ARBA00009347"/>
    </source>
</evidence>
<dbReference type="InterPro" id="IPR006091">
    <property type="entry name" value="Acyl-CoA_Oxase/DH_mid-dom"/>
</dbReference>
<dbReference type="InterPro" id="IPR036250">
    <property type="entry name" value="AcylCo_DH-like_C"/>
</dbReference>
<comment type="caution">
    <text evidence="10">The sequence shown here is derived from an EMBL/GenBank/DDBJ whole genome shotgun (WGS) entry which is preliminary data.</text>
</comment>
<feature type="domain" description="Acyl-CoA oxidase/dehydrogenase middle" evidence="8">
    <location>
        <begin position="119"/>
        <end position="209"/>
    </location>
</feature>
<dbReference type="EMBL" id="JBHUDJ010000003">
    <property type="protein sequence ID" value="MFD1586992.1"/>
    <property type="molecule type" value="Genomic_DNA"/>
</dbReference>
<evidence type="ECO:0000259" key="8">
    <source>
        <dbReference type="Pfam" id="PF02770"/>
    </source>
</evidence>
<dbReference type="SUPFAM" id="SSF56645">
    <property type="entry name" value="Acyl-CoA dehydrogenase NM domain-like"/>
    <property type="match status" value="1"/>
</dbReference>
<dbReference type="Pfam" id="PF02771">
    <property type="entry name" value="Acyl-CoA_dh_N"/>
    <property type="match status" value="1"/>
</dbReference>
<dbReference type="InterPro" id="IPR013786">
    <property type="entry name" value="AcylCoA_DH/ox_N"/>
</dbReference>
<sequence>MQLTESQTAFRDELRSYLEREVEPVVDEADQEPFTREEMVTYVKDLRELGVGFDPETAQQFFGDLRRFAIVSEEISYVWPSLNVGLLMSFPAVFVEYAAEVTQENQLSKLQTGECIGSLAVTEPEGGSDTARPRTTARREGDEYVLEGQKTWVGNAPIADVSLVVAEDEESGAQDMFLVDRAYSDYEAETLDKLGWKAVNNGRMYLDGVRVPAENKLSAIIGSALRDGNHLTDVVPFPESVAELFFEQKALNATFSFMRTGMAYMSVGIMQAAFDETVDYVTERSTFGKPIAEHQLVQEKLYDIRVNLETSRQLSRRALEALERGSEDARLVSSMAKGYTAEKAVEATSDAIQIHGGEGLKTENRLERYFRDARVMPIPDGTTEIQKLIVGKELTGHSAYK</sequence>
<dbReference type="Pfam" id="PF02770">
    <property type="entry name" value="Acyl-CoA_dh_M"/>
    <property type="match status" value="1"/>
</dbReference>
<dbReference type="PANTHER" id="PTHR43884:SF12">
    <property type="entry name" value="ISOVALERYL-COA DEHYDROGENASE, MITOCHONDRIAL-RELATED"/>
    <property type="match status" value="1"/>
</dbReference>
<dbReference type="Gene3D" id="1.20.140.10">
    <property type="entry name" value="Butyryl-CoA Dehydrogenase, subunit A, domain 3"/>
    <property type="match status" value="1"/>
</dbReference>
<dbReference type="FunFam" id="1.20.140.10:FF:000001">
    <property type="entry name" value="Acyl-CoA dehydrogenase"/>
    <property type="match status" value="1"/>
</dbReference>
<evidence type="ECO:0000259" key="7">
    <source>
        <dbReference type="Pfam" id="PF00441"/>
    </source>
</evidence>
<keyword evidence="4 6" id="KW-0274">FAD</keyword>
<keyword evidence="5 6" id="KW-0560">Oxidoreductase</keyword>
<keyword evidence="11" id="KW-1185">Reference proteome</keyword>
<dbReference type="InterPro" id="IPR006089">
    <property type="entry name" value="Acyl-CoA_DH_CS"/>
</dbReference>
<dbReference type="GO" id="GO:0016627">
    <property type="term" value="F:oxidoreductase activity, acting on the CH-CH group of donors"/>
    <property type="evidence" value="ECO:0007669"/>
    <property type="project" value="UniProtKB-ARBA"/>
</dbReference>
<comment type="cofactor">
    <cofactor evidence="1 6">
        <name>FAD</name>
        <dbReference type="ChEBI" id="CHEBI:57692"/>
    </cofactor>
</comment>
<evidence type="ECO:0000256" key="6">
    <source>
        <dbReference type="RuleBase" id="RU362125"/>
    </source>
</evidence>